<dbReference type="AlphaFoldDB" id="A0A2P8HWZ7"/>
<dbReference type="Gene3D" id="3.40.50.1370">
    <property type="entry name" value="Aspartate/ornithine carbamoyltransferase"/>
    <property type="match status" value="2"/>
</dbReference>
<keyword evidence="11" id="KW-1185">Reference proteome</keyword>
<dbReference type="InterPro" id="IPR036901">
    <property type="entry name" value="Asp/Orn_carbamoylTrfase_sf"/>
</dbReference>
<dbReference type="UniPathway" id="UPA00070">
    <property type="reaction ID" value="UER00116"/>
</dbReference>
<evidence type="ECO:0000256" key="1">
    <source>
        <dbReference type="ARBA" id="ARBA00004852"/>
    </source>
</evidence>
<keyword evidence="4 7" id="KW-0665">Pyrimidine biosynthesis</keyword>
<protein>
    <recommendedName>
        <fullName evidence="7">Aspartate carbamoyltransferase</fullName>
        <ecNumber evidence="7">2.1.3.2</ecNumber>
    </recommendedName>
    <alternativeName>
        <fullName evidence="7">Aspartate transcarbamylase</fullName>
        <shortName evidence="7">ATCase</shortName>
    </alternativeName>
</protein>
<feature type="binding site" evidence="7">
    <location>
        <position position="86"/>
    </location>
    <ligand>
        <name>L-aspartate</name>
        <dbReference type="ChEBI" id="CHEBI:29991"/>
    </ligand>
</feature>
<dbReference type="Proteomes" id="UP000242310">
    <property type="component" value="Unassembled WGS sequence"/>
</dbReference>
<evidence type="ECO:0000256" key="3">
    <source>
        <dbReference type="ARBA" id="ARBA00022679"/>
    </source>
</evidence>
<feature type="binding site" evidence="7">
    <location>
        <position position="59"/>
    </location>
    <ligand>
        <name>carbamoyl phosphate</name>
        <dbReference type="ChEBI" id="CHEBI:58228"/>
    </ligand>
</feature>
<dbReference type="PRINTS" id="PR00101">
    <property type="entry name" value="ATCASE"/>
</dbReference>
<comment type="catalytic activity">
    <reaction evidence="6 7">
        <text>carbamoyl phosphate + L-aspartate = N-carbamoyl-L-aspartate + phosphate + H(+)</text>
        <dbReference type="Rhea" id="RHEA:20013"/>
        <dbReference type="ChEBI" id="CHEBI:15378"/>
        <dbReference type="ChEBI" id="CHEBI:29991"/>
        <dbReference type="ChEBI" id="CHEBI:32814"/>
        <dbReference type="ChEBI" id="CHEBI:43474"/>
        <dbReference type="ChEBI" id="CHEBI:58228"/>
        <dbReference type="EC" id="2.1.3.2"/>
    </reaction>
</comment>
<reference evidence="10 11" key="1">
    <citation type="submission" date="2018-03" db="EMBL/GenBank/DDBJ databases">
        <title>Genomic Encyclopedia of Type Strains, Phase III (KMG-III): the genomes of soil and plant-associated and newly described type strains.</title>
        <authorList>
            <person name="Whitman W."/>
        </authorList>
    </citation>
    <scope>NUCLEOTIDE SEQUENCE [LARGE SCALE GENOMIC DNA]</scope>
    <source>
        <strain evidence="10 11">CGMCC 1.07653</strain>
    </source>
</reference>
<evidence type="ECO:0000313" key="11">
    <source>
        <dbReference type="Proteomes" id="UP000242310"/>
    </source>
</evidence>
<dbReference type="InterPro" id="IPR002082">
    <property type="entry name" value="Asp_carbamoyltransf"/>
</dbReference>
<dbReference type="PROSITE" id="PS00097">
    <property type="entry name" value="CARBAMOYLTRANSFERASE"/>
    <property type="match status" value="1"/>
</dbReference>
<evidence type="ECO:0000256" key="6">
    <source>
        <dbReference type="ARBA" id="ARBA00048859"/>
    </source>
</evidence>
<dbReference type="Pfam" id="PF02729">
    <property type="entry name" value="OTCace_N"/>
    <property type="match status" value="1"/>
</dbReference>
<gene>
    <name evidence="7" type="primary">pyrB</name>
    <name evidence="10" type="ORF">B0H94_10224</name>
</gene>
<feature type="binding site" evidence="7">
    <location>
        <position position="58"/>
    </location>
    <ligand>
        <name>carbamoyl phosphate</name>
        <dbReference type="ChEBI" id="CHEBI:58228"/>
    </ligand>
</feature>
<dbReference type="GO" id="GO:0006520">
    <property type="term" value="P:amino acid metabolic process"/>
    <property type="evidence" value="ECO:0007669"/>
    <property type="project" value="InterPro"/>
</dbReference>
<dbReference type="InterPro" id="IPR006132">
    <property type="entry name" value="Asp/Orn_carbamoyltranf_P-bd"/>
</dbReference>
<keyword evidence="3 7" id="KW-0808">Transferase</keyword>
<feature type="domain" description="Aspartate/ornithine carbamoyltransferase carbamoyl-P binding" evidence="9">
    <location>
        <begin position="11"/>
        <end position="148"/>
    </location>
</feature>
<evidence type="ECO:0000256" key="2">
    <source>
        <dbReference type="ARBA" id="ARBA00008896"/>
    </source>
</evidence>
<dbReference type="PRINTS" id="PR00100">
    <property type="entry name" value="AOTCASE"/>
</dbReference>
<organism evidence="10 11">
    <name type="scientific">Salsuginibacillus halophilus</name>
    <dbReference type="NCBI Taxonomy" id="517424"/>
    <lineage>
        <taxon>Bacteria</taxon>
        <taxon>Bacillati</taxon>
        <taxon>Bacillota</taxon>
        <taxon>Bacilli</taxon>
        <taxon>Bacillales</taxon>
        <taxon>Bacillaceae</taxon>
        <taxon>Salsuginibacillus</taxon>
    </lineage>
</organism>
<name>A0A2P8HWZ7_9BACI</name>
<dbReference type="GO" id="GO:0004070">
    <property type="term" value="F:aspartate carbamoyltransferase activity"/>
    <property type="evidence" value="ECO:0007669"/>
    <property type="project" value="UniProtKB-UniRule"/>
</dbReference>
<feature type="binding site" evidence="7">
    <location>
        <position position="108"/>
    </location>
    <ligand>
        <name>carbamoyl phosphate</name>
        <dbReference type="ChEBI" id="CHEBI:58228"/>
    </ligand>
</feature>
<feature type="binding site" evidence="7">
    <location>
        <position position="168"/>
    </location>
    <ligand>
        <name>L-aspartate</name>
        <dbReference type="ChEBI" id="CHEBI:29991"/>
    </ligand>
</feature>
<sequence length="308" mass="34057">MMTAQPNVNGRHLWTLMEMDEGDILDLLNLAKRYKEGLGPELEDQPAVANLFFEPSTRTKMSFEMAEKRLGLSTLDFSADHSSAQKGESLYDTAKTLEAIGAGALVIRHGEERYFDQLNSLSIPVINGGDGCGHHPTQSLLDLFTIEETFGGFRGLHIVVAGDITHSRVARSNIEVLKRLGARVSVTGPPSFAPGSETYIPMDEACRKADVLMLLRVQHERHTDGAGFSAEAYHKAYGLTKRREKEMKPGSIIMHPAPVNRGVEIDADLVETDRSRIFTQMENGVYTRMAVLYHALADQKATKGAMKR</sequence>
<comment type="subunit">
    <text evidence="7">Heterododecamer (2C3:3R2) of six catalytic PyrB chains organized as two trimers (C3), and six regulatory PyrI chains organized as three dimers (R2).</text>
</comment>
<comment type="similarity">
    <text evidence="2 7">Belongs to the aspartate/ornithine carbamoyltransferase superfamily. ATCase family.</text>
</comment>
<comment type="function">
    <text evidence="5 7">Catalyzes the condensation of carbamoyl phosphate and aspartate to form carbamoyl aspartate and inorganic phosphate, the committed step in the de novo pyrimidine nucleotide biosynthesis pathway.</text>
</comment>
<dbReference type="HAMAP" id="MF_00001">
    <property type="entry name" value="Asp_carb_tr"/>
    <property type="match status" value="1"/>
</dbReference>
<feature type="binding site" evidence="7">
    <location>
        <position position="258"/>
    </location>
    <ligand>
        <name>carbamoyl phosphate</name>
        <dbReference type="ChEBI" id="CHEBI:58228"/>
    </ligand>
</feature>
<dbReference type="InterPro" id="IPR006130">
    <property type="entry name" value="Asp/Orn_carbamoylTrfase"/>
</dbReference>
<proteinExistence type="inferred from homology"/>
<evidence type="ECO:0000256" key="7">
    <source>
        <dbReference type="HAMAP-Rule" id="MF_00001"/>
    </source>
</evidence>
<comment type="pathway">
    <text evidence="1 7">Pyrimidine metabolism; UMP biosynthesis via de novo pathway; (S)-dihydroorotate from bicarbonate: step 2/3.</text>
</comment>
<dbReference type="EMBL" id="PYAV01000002">
    <property type="protein sequence ID" value="PSL50750.1"/>
    <property type="molecule type" value="Genomic_DNA"/>
</dbReference>
<dbReference type="NCBIfam" id="TIGR00670">
    <property type="entry name" value="asp_carb_tr"/>
    <property type="match status" value="1"/>
</dbReference>
<feature type="binding site" evidence="7">
    <location>
        <position position="257"/>
    </location>
    <ligand>
        <name>carbamoyl phosphate</name>
        <dbReference type="ChEBI" id="CHEBI:58228"/>
    </ligand>
</feature>
<evidence type="ECO:0000259" key="8">
    <source>
        <dbReference type="Pfam" id="PF00185"/>
    </source>
</evidence>
<dbReference type="GO" id="GO:0005829">
    <property type="term" value="C:cytosol"/>
    <property type="evidence" value="ECO:0007669"/>
    <property type="project" value="TreeGrafter"/>
</dbReference>
<dbReference type="NCBIfam" id="NF002032">
    <property type="entry name" value="PRK00856.1"/>
    <property type="match status" value="1"/>
</dbReference>
<evidence type="ECO:0000256" key="5">
    <source>
        <dbReference type="ARBA" id="ARBA00043884"/>
    </source>
</evidence>
<dbReference type="RefSeq" id="WP_106587476.1">
    <property type="nucleotide sequence ID" value="NZ_PYAV01000002.1"/>
</dbReference>
<dbReference type="PANTHER" id="PTHR45753">
    <property type="entry name" value="ORNITHINE CARBAMOYLTRANSFERASE, MITOCHONDRIAL"/>
    <property type="match status" value="1"/>
</dbReference>
<accession>A0A2P8HWZ7</accession>
<feature type="binding site" evidence="7">
    <location>
        <position position="135"/>
    </location>
    <ligand>
        <name>carbamoyl phosphate</name>
        <dbReference type="ChEBI" id="CHEBI:58228"/>
    </ligand>
</feature>
<feature type="domain" description="Aspartate/ornithine carbamoyltransferase Asp/Orn-binding" evidence="8">
    <location>
        <begin position="155"/>
        <end position="294"/>
    </location>
</feature>
<dbReference type="OrthoDB" id="9774690at2"/>
<dbReference type="SUPFAM" id="SSF53671">
    <property type="entry name" value="Aspartate/ornithine carbamoyltransferase"/>
    <property type="match status" value="1"/>
</dbReference>
<feature type="binding site" evidence="7">
    <location>
        <position position="216"/>
    </location>
    <ligand>
        <name>L-aspartate</name>
        <dbReference type="ChEBI" id="CHEBI:29991"/>
    </ligand>
</feature>
<dbReference type="GO" id="GO:0006207">
    <property type="term" value="P:'de novo' pyrimidine nucleobase biosynthetic process"/>
    <property type="evidence" value="ECO:0007669"/>
    <property type="project" value="InterPro"/>
</dbReference>
<evidence type="ECO:0000256" key="4">
    <source>
        <dbReference type="ARBA" id="ARBA00022975"/>
    </source>
</evidence>
<dbReference type="GO" id="GO:0044205">
    <property type="term" value="P:'de novo' UMP biosynthetic process"/>
    <property type="evidence" value="ECO:0007669"/>
    <property type="project" value="UniProtKB-UniRule"/>
</dbReference>
<dbReference type="GO" id="GO:0016597">
    <property type="term" value="F:amino acid binding"/>
    <property type="evidence" value="ECO:0007669"/>
    <property type="project" value="InterPro"/>
</dbReference>
<dbReference type="EC" id="2.1.3.2" evidence="7"/>
<dbReference type="PANTHER" id="PTHR45753:SF6">
    <property type="entry name" value="ASPARTATE CARBAMOYLTRANSFERASE"/>
    <property type="match status" value="1"/>
</dbReference>
<dbReference type="Pfam" id="PF00185">
    <property type="entry name" value="OTCace"/>
    <property type="match status" value="1"/>
</dbReference>
<evidence type="ECO:0000259" key="9">
    <source>
        <dbReference type="Pfam" id="PF02729"/>
    </source>
</evidence>
<feature type="binding site" evidence="7">
    <location>
        <position position="138"/>
    </location>
    <ligand>
        <name>carbamoyl phosphate</name>
        <dbReference type="ChEBI" id="CHEBI:58228"/>
    </ligand>
</feature>
<comment type="caution">
    <text evidence="10">The sequence shown here is derived from an EMBL/GenBank/DDBJ whole genome shotgun (WGS) entry which is preliminary data.</text>
</comment>
<evidence type="ECO:0000313" key="10">
    <source>
        <dbReference type="EMBL" id="PSL50750.1"/>
    </source>
</evidence>
<dbReference type="InterPro" id="IPR006131">
    <property type="entry name" value="Asp_carbamoyltransf_Asp/Orn-bd"/>
</dbReference>